<organism evidence="9 10">
    <name type="scientific">Kineosporia corallincola</name>
    <dbReference type="NCBI Taxonomy" id="2835133"/>
    <lineage>
        <taxon>Bacteria</taxon>
        <taxon>Bacillati</taxon>
        <taxon>Actinomycetota</taxon>
        <taxon>Actinomycetes</taxon>
        <taxon>Kineosporiales</taxon>
        <taxon>Kineosporiaceae</taxon>
        <taxon>Kineosporia</taxon>
    </lineage>
</organism>
<feature type="region of interest" description="Disordered" evidence="6">
    <location>
        <begin position="27"/>
        <end position="57"/>
    </location>
</feature>
<accession>A0ABS5TM72</accession>
<keyword evidence="2" id="KW-1003">Cell membrane</keyword>
<keyword evidence="3 7" id="KW-0812">Transmembrane</keyword>
<dbReference type="Proteomes" id="UP001197247">
    <property type="component" value="Unassembled WGS sequence"/>
</dbReference>
<evidence type="ECO:0000256" key="3">
    <source>
        <dbReference type="ARBA" id="ARBA00022692"/>
    </source>
</evidence>
<comment type="subcellular location">
    <subcellularLocation>
        <location evidence="1">Cell membrane</location>
    </subcellularLocation>
</comment>
<feature type="domain" description="PDGLE" evidence="8">
    <location>
        <begin position="4"/>
        <end position="94"/>
    </location>
</feature>
<dbReference type="InterPro" id="IPR025937">
    <property type="entry name" value="PDGLE_dom"/>
</dbReference>
<evidence type="ECO:0000256" key="6">
    <source>
        <dbReference type="SAM" id="MobiDB-lite"/>
    </source>
</evidence>
<gene>
    <name evidence="9" type="ORF">KIH74_24890</name>
</gene>
<reference evidence="9 10" key="1">
    <citation type="submission" date="2021-05" db="EMBL/GenBank/DDBJ databases">
        <title>Kineosporia and Streptomyces sp. nov. two new marine actinobacteria isolated from Coral.</title>
        <authorList>
            <person name="Buangrab K."/>
            <person name="Sutthacheep M."/>
            <person name="Yeemin T."/>
            <person name="Harunari E."/>
            <person name="Igarashi Y."/>
            <person name="Kanchanasin P."/>
            <person name="Tanasupawat S."/>
            <person name="Phongsopitanun W."/>
        </authorList>
    </citation>
    <scope>NUCLEOTIDE SEQUENCE [LARGE SCALE GENOMIC DNA]</scope>
    <source>
        <strain evidence="9 10">J2-2</strain>
    </source>
</reference>
<feature type="transmembrane region" description="Helical" evidence="7">
    <location>
        <begin position="71"/>
        <end position="92"/>
    </location>
</feature>
<evidence type="ECO:0000256" key="4">
    <source>
        <dbReference type="ARBA" id="ARBA00022989"/>
    </source>
</evidence>
<comment type="caution">
    <text evidence="9">The sequence shown here is derived from an EMBL/GenBank/DDBJ whole genome shotgun (WGS) entry which is preliminary data.</text>
</comment>
<keyword evidence="5 7" id="KW-0472">Membrane</keyword>
<keyword evidence="10" id="KW-1185">Reference proteome</keyword>
<evidence type="ECO:0000256" key="1">
    <source>
        <dbReference type="ARBA" id="ARBA00004236"/>
    </source>
</evidence>
<name>A0ABS5TM72_9ACTN</name>
<keyword evidence="4 7" id="KW-1133">Transmembrane helix</keyword>
<evidence type="ECO:0000259" key="8">
    <source>
        <dbReference type="Pfam" id="PF13190"/>
    </source>
</evidence>
<dbReference type="EMBL" id="JAHBAY010000011">
    <property type="protein sequence ID" value="MBT0772205.1"/>
    <property type="molecule type" value="Genomic_DNA"/>
</dbReference>
<evidence type="ECO:0000313" key="10">
    <source>
        <dbReference type="Proteomes" id="UP001197247"/>
    </source>
</evidence>
<evidence type="ECO:0000256" key="2">
    <source>
        <dbReference type="ARBA" id="ARBA00022475"/>
    </source>
</evidence>
<evidence type="ECO:0000256" key="7">
    <source>
        <dbReference type="SAM" id="Phobius"/>
    </source>
</evidence>
<proteinExistence type="predicted"/>
<dbReference type="Pfam" id="PF13190">
    <property type="entry name" value="PDGLE"/>
    <property type="match status" value="1"/>
</dbReference>
<evidence type="ECO:0000256" key="5">
    <source>
        <dbReference type="ARBA" id="ARBA00023136"/>
    </source>
</evidence>
<sequence>MRTRNLLITLLAVSLLFAGVVSYYASSSPDGLEKVSEDQGISQQAREHTMSDSPLADYGVKGVDNPRLSTGLAGVIGVGVTFVAASALILVVRRRKPTDADAPADAPADVQ</sequence>
<protein>
    <submittedName>
        <fullName evidence="9">PDGLE domain-containing protein</fullName>
    </submittedName>
</protein>
<evidence type="ECO:0000313" key="9">
    <source>
        <dbReference type="EMBL" id="MBT0772205.1"/>
    </source>
</evidence>